<dbReference type="Proteomes" id="UP001209878">
    <property type="component" value="Unassembled WGS sequence"/>
</dbReference>
<evidence type="ECO:0000313" key="2">
    <source>
        <dbReference type="Proteomes" id="UP001209878"/>
    </source>
</evidence>
<gene>
    <name evidence="1" type="ORF">NP493_635g01062</name>
</gene>
<name>A0AAD9KTZ2_RIDPI</name>
<sequence length="108" mass="12510">MDGRLQDGWLCVIWKWNKSVCVWEYGIRVGWIGKVYVSDGGGWGCGRDGVWRGTWVVVCVVYWRCLKGAVVRLMSCNAPLKVSRLLWVNTLDGSMFHWAIVRRKKLYL</sequence>
<dbReference type="AlphaFoldDB" id="A0AAD9KTZ2"/>
<proteinExistence type="predicted"/>
<reference evidence="1" key="1">
    <citation type="journal article" date="2023" name="Mol. Biol. Evol.">
        <title>Third-Generation Sequencing Reveals the Adaptive Role of the Epigenome in Three Deep-Sea Polychaetes.</title>
        <authorList>
            <person name="Perez M."/>
            <person name="Aroh O."/>
            <person name="Sun Y."/>
            <person name="Lan Y."/>
            <person name="Juniper S.K."/>
            <person name="Young C.R."/>
            <person name="Angers B."/>
            <person name="Qian P.Y."/>
        </authorList>
    </citation>
    <scope>NUCLEOTIDE SEQUENCE</scope>
    <source>
        <strain evidence="1">R07B-5</strain>
    </source>
</reference>
<dbReference type="EMBL" id="JAODUO010000635">
    <property type="protein sequence ID" value="KAK2176850.1"/>
    <property type="molecule type" value="Genomic_DNA"/>
</dbReference>
<evidence type="ECO:0000313" key="1">
    <source>
        <dbReference type="EMBL" id="KAK2176850.1"/>
    </source>
</evidence>
<organism evidence="1 2">
    <name type="scientific">Ridgeia piscesae</name>
    <name type="common">Tubeworm</name>
    <dbReference type="NCBI Taxonomy" id="27915"/>
    <lineage>
        <taxon>Eukaryota</taxon>
        <taxon>Metazoa</taxon>
        <taxon>Spiralia</taxon>
        <taxon>Lophotrochozoa</taxon>
        <taxon>Annelida</taxon>
        <taxon>Polychaeta</taxon>
        <taxon>Sedentaria</taxon>
        <taxon>Canalipalpata</taxon>
        <taxon>Sabellida</taxon>
        <taxon>Siboglinidae</taxon>
        <taxon>Ridgeia</taxon>
    </lineage>
</organism>
<comment type="caution">
    <text evidence="1">The sequence shown here is derived from an EMBL/GenBank/DDBJ whole genome shotgun (WGS) entry which is preliminary data.</text>
</comment>
<protein>
    <submittedName>
        <fullName evidence="1">Uncharacterized protein</fullName>
    </submittedName>
</protein>
<accession>A0AAD9KTZ2</accession>
<keyword evidence="2" id="KW-1185">Reference proteome</keyword>